<evidence type="ECO:0000256" key="5">
    <source>
        <dbReference type="ARBA" id="ARBA00022723"/>
    </source>
</evidence>
<keyword evidence="8 9" id="KW-0503">Monooxygenase</keyword>
<dbReference type="AlphaFoldDB" id="A0A840Q7B0"/>
<dbReference type="InterPro" id="IPR036396">
    <property type="entry name" value="Cyt_P450_sf"/>
</dbReference>
<keyword evidence="3" id="KW-0963">Cytoplasm</keyword>
<dbReference type="InterPro" id="IPR017972">
    <property type="entry name" value="Cyt_P450_CS"/>
</dbReference>
<dbReference type="PANTHER" id="PTHR46696:SF6">
    <property type="entry name" value="P450, PUTATIVE (EUROFUNG)-RELATED"/>
    <property type="match status" value="1"/>
</dbReference>
<proteinExistence type="inferred from homology"/>
<dbReference type="FunFam" id="1.10.630.10:FF:000018">
    <property type="entry name" value="Cytochrome P450 monooxygenase"/>
    <property type="match status" value="1"/>
</dbReference>
<dbReference type="GO" id="GO:0005506">
    <property type="term" value="F:iron ion binding"/>
    <property type="evidence" value="ECO:0007669"/>
    <property type="project" value="InterPro"/>
</dbReference>
<organism evidence="10 11">
    <name type="scientific">Saccharopolyspora phatthalungensis</name>
    <dbReference type="NCBI Taxonomy" id="664693"/>
    <lineage>
        <taxon>Bacteria</taxon>
        <taxon>Bacillati</taxon>
        <taxon>Actinomycetota</taxon>
        <taxon>Actinomycetes</taxon>
        <taxon>Pseudonocardiales</taxon>
        <taxon>Pseudonocardiaceae</taxon>
        <taxon>Saccharopolyspora</taxon>
    </lineage>
</organism>
<protein>
    <submittedName>
        <fullName evidence="10">Cytochrome P450</fullName>
    </submittedName>
</protein>
<evidence type="ECO:0000256" key="8">
    <source>
        <dbReference type="ARBA" id="ARBA00023033"/>
    </source>
</evidence>
<evidence type="ECO:0000313" key="11">
    <source>
        <dbReference type="Proteomes" id="UP000584374"/>
    </source>
</evidence>
<dbReference type="GO" id="GO:0020037">
    <property type="term" value="F:heme binding"/>
    <property type="evidence" value="ECO:0007669"/>
    <property type="project" value="InterPro"/>
</dbReference>
<dbReference type="PROSITE" id="PS00086">
    <property type="entry name" value="CYTOCHROME_P450"/>
    <property type="match status" value="1"/>
</dbReference>
<dbReference type="PRINTS" id="PR00359">
    <property type="entry name" value="BP450"/>
</dbReference>
<evidence type="ECO:0000256" key="4">
    <source>
        <dbReference type="ARBA" id="ARBA00022617"/>
    </source>
</evidence>
<keyword evidence="6 9" id="KW-0560">Oxidoreductase</keyword>
<comment type="subcellular location">
    <subcellularLocation>
        <location evidence="1">Cytoplasm</location>
    </subcellularLocation>
</comment>
<name>A0A840Q7B0_9PSEU</name>
<keyword evidence="4 9" id="KW-0349">Heme</keyword>
<evidence type="ECO:0000256" key="9">
    <source>
        <dbReference type="RuleBase" id="RU000461"/>
    </source>
</evidence>
<accession>A0A840Q7B0</accession>
<evidence type="ECO:0000256" key="7">
    <source>
        <dbReference type="ARBA" id="ARBA00023004"/>
    </source>
</evidence>
<dbReference type="GO" id="GO:0004497">
    <property type="term" value="F:monooxygenase activity"/>
    <property type="evidence" value="ECO:0007669"/>
    <property type="project" value="UniProtKB-KW"/>
</dbReference>
<keyword evidence="5 9" id="KW-0479">Metal-binding</keyword>
<dbReference type="Proteomes" id="UP000584374">
    <property type="component" value="Unassembled WGS sequence"/>
</dbReference>
<evidence type="ECO:0000256" key="6">
    <source>
        <dbReference type="ARBA" id="ARBA00023002"/>
    </source>
</evidence>
<evidence type="ECO:0000256" key="3">
    <source>
        <dbReference type="ARBA" id="ARBA00022490"/>
    </source>
</evidence>
<comment type="similarity">
    <text evidence="2 9">Belongs to the cytochrome P450 family.</text>
</comment>
<dbReference type="PRINTS" id="PR00385">
    <property type="entry name" value="P450"/>
</dbReference>
<evidence type="ECO:0000256" key="1">
    <source>
        <dbReference type="ARBA" id="ARBA00004496"/>
    </source>
</evidence>
<gene>
    <name evidence="10" type="ORF">BJ970_003371</name>
</gene>
<evidence type="ECO:0000313" key="10">
    <source>
        <dbReference type="EMBL" id="MBB5155837.1"/>
    </source>
</evidence>
<dbReference type="EMBL" id="JACHIW010000001">
    <property type="protein sequence ID" value="MBB5155837.1"/>
    <property type="molecule type" value="Genomic_DNA"/>
</dbReference>
<evidence type="ECO:0000256" key="2">
    <source>
        <dbReference type="ARBA" id="ARBA00010617"/>
    </source>
</evidence>
<reference evidence="10 11" key="1">
    <citation type="submission" date="2020-08" db="EMBL/GenBank/DDBJ databases">
        <title>Sequencing the genomes of 1000 actinobacteria strains.</title>
        <authorList>
            <person name="Klenk H.-P."/>
        </authorList>
    </citation>
    <scope>NUCLEOTIDE SEQUENCE [LARGE SCALE GENOMIC DNA]</scope>
    <source>
        <strain evidence="10 11">DSM 45584</strain>
    </source>
</reference>
<dbReference type="GO" id="GO:0016705">
    <property type="term" value="F:oxidoreductase activity, acting on paired donors, with incorporation or reduction of molecular oxygen"/>
    <property type="evidence" value="ECO:0007669"/>
    <property type="project" value="InterPro"/>
</dbReference>
<keyword evidence="7 9" id="KW-0408">Iron</keyword>
<sequence>MRAVENDLPAYPFSGSGNGYDERIAPLRAAGPVSRVELSGQPVWLVTGYAEVQSVLVDTRFSLARSTEPHIPRLGTFEPPAGMITITDPPQHTRLRKLVTKVFTLRRLEQLRPRVQEVVDGLLDRLATISPPVDLIEHFAAPLPLEIICEMLGVPAADRSRFQDWTERLMTIAGRSRDEVQAGWTRTAEYIGGLVVEKRRDPTDDLLSLLAAARDEGDQLNEEELVLFGLALLVAGHDTTKNQLANSVVALLAEHPDQWRRLVERPDLVPSAVDELLRYVPMFGYDVTFPRVATANVELGGQTIEEGDTVIVSLSSANRDAAAFDAPDAFNPERTDNRHVAFGSGIHRCLGAHLAKIELEVGLGCLIRRFPQLRLATDDLQWKSDVFIRGLHELPVTW</sequence>
<dbReference type="Gene3D" id="1.10.630.10">
    <property type="entry name" value="Cytochrome P450"/>
    <property type="match status" value="1"/>
</dbReference>
<dbReference type="Pfam" id="PF00067">
    <property type="entry name" value="p450"/>
    <property type="match status" value="2"/>
</dbReference>
<dbReference type="InterPro" id="IPR001128">
    <property type="entry name" value="Cyt_P450"/>
</dbReference>
<dbReference type="GO" id="GO:0005737">
    <property type="term" value="C:cytoplasm"/>
    <property type="evidence" value="ECO:0007669"/>
    <property type="project" value="UniProtKB-SubCell"/>
</dbReference>
<comment type="caution">
    <text evidence="10">The sequence shown here is derived from an EMBL/GenBank/DDBJ whole genome shotgun (WGS) entry which is preliminary data.</text>
</comment>
<dbReference type="CDD" id="cd11031">
    <property type="entry name" value="Cyp158A-like"/>
    <property type="match status" value="1"/>
</dbReference>
<dbReference type="RefSeq" id="WP_184727105.1">
    <property type="nucleotide sequence ID" value="NZ_JACHIW010000001.1"/>
</dbReference>
<dbReference type="InterPro" id="IPR002397">
    <property type="entry name" value="Cyt_P450_B"/>
</dbReference>
<dbReference type="PANTHER" id="PTHR46696">
    <property type="entry name" value="P450, PUTATIVE (EUROFUNG)-RELATED"/>
    <property type="match status" value="1"/>
</dbReference>
<dbReference type="SUPFAM" id="SSF48264">
    <property type="entry name" value="Cytochrome P450"/>
    <property type="match status" value="1"/>
</dbReference>
<keyword evidence="11" id="KW-1185">Reference proteome</keyword>